<name>A0ABZ0X374_9GAMM</name>
<gene>
    <name evidence="1" type="ORF">SR900_11145</name>
</gene>
<dbReference type="RefSeq" id="WP_018625364.1">
    <property type="nucleotide sequence ID" value="NZ_CP140158.1"/>
</dbReference>
<sequence length="106" mass="11831">MKRPFRAKSVADVLNSPDSVLKGLLDKADSLKSITDSIHQHLPEDLQKHCTVSEYNKTSLVITADSPVWATRLRYQSSELLTQLRKAGFLGLANIQIKIDPNKSMP</sequence>
<evidence type="ECO:0000313" key="1">
    <source>
        <dbReference type="EMBL" id="WQG85018.1"/>
    </source>
</evidence>
<dbReference type="EMBL" id="CP140158">
    <property type="protein sequence ID" value="WQG85018.1"/>
    <property type="molecule type" value="Genomic_DNA"/>
</dbReference>
<reference evidence="1 2" key="1">
    <citation type="submission" date="2023-11" db="EMBL/GenBank/DDBJ databases">
        <title>MicrobeMod: A computational toolkit for identifying prokaryotic methylation and restriction-modification with nanopore sequencing.</title>
        <authorList>
            <person name="Crits-Christoph A."/>
            <person name="Kang S.C."/>
            <person name="Lee H."/>
            <person name="Ostrov N."/>
        </authorList>
    </citation>
    <scope>NUCLEOTIDE SEQUENCE [LARGE SCALE GENOMIC DNA]</scope>
    <source>
        <strain evidence="1 2">DSMZ 16071</strain>
    </source>
</reference>
<dbReference type="Proteomes" id="UP001324185">
    <property type="component" value="Chromosome"/>
</dbReference>
<dbReference type="InterPro" id="IPR007922">
    <property type="entry name" value="DciA-like"/>
</dbReference>
<keyword evidence="2" id="KW-1185">Reference proteome</keyword>
<organism evidence="1 2">
    <name type="scientific">Kangiella aquimarina</name>
    <dbReference type="NCBI Taxonomy" id="261965"/>
    <lineage>
        <taxon>Bacteria</taxon>
        <taxon>Pseudomonadati</taxon>
        <taxon>Pseudomonadota</taxon>
        <taxon>Gammaproteobacteria</taxon>
        <taxon>Kangiellales</taxon>
        <taxon>Kangiellaceae</taxon>
        <taxon>Kangiella</taxon>
    </lineage>
</organism>
<accession>A0ABZ0X374</accession>
<proteinExistence type="predicted"/>
<dbReference type="Pfam" id="PF05258">
    <property type="entry name" value="DciA"/>
    <property type="match status" value="1"/>
</dbReference>
<protein>
    <submittedName>
        <fullName evidence="1">DUF721 domain-containing protein</fullName>
    </submittedName>
</protein>
<evidence type="ECO:0000313" key="2">
    <source>
        <dbReference type="Proteomes" id="UP001324185"/>
    </source>
</evidence>